<feature type="region of interest" description="Disordered" evidence="6">
    <location>
        <begin position="1"/>
        <end position="131"/>
    </location>
</feature>
<dbReference type="GO" id="GO:0005634">
    <property type="term" value="C:nucleus"/>
    <property type="evidence" value="ECO:0007669"/>
    <property type="project" value="UniProtKB-SubCell"/>
</dbReference>
<dbReference type="AlphaFoldDB" id="A0A8W7Q006"/>
<protein>
    <submittedName>
        <fullName evidence="7">Uncharacterized protein</fullName>
    </submittedName>
</protein>
<comment type="subcellular location">
    <subcellularLocation>
        <location evidence="2">Cytoplasm</location>
        <location evidence="2">Stress granule</location>
    </subcellularLocation>
    <subcellularLocation>
        <location evidence="1">Nucleus</location>
    </subcellularLocation>
</comment>
<dbReference type="EnsemblMetazoa" id="ACOM040674-RA">
    <property type="protein sequence ID" value="ACOM040674-PA.1"/>
    <property type="gene ID" value="ACOM040674"/>
</dbReference>
<dbReference type="VEuPathDB" id="VectorBase:ACON2_029162"/>
<evidence type="ECO:0000256" key="6">
    <source>
        <dbReference type="SAM" id="MobiDB-lite"/>
    </source>
</evidence>
<dbReference type="Pfam" id="PF14799">
    <property type="entry name" value="FAM195"/>
    <property type="match status" value="1"/>
</dbReference>
<dbReference type="Proteomes" id="UP000075882">
    <property type="component" value="Unassembled WGS sequence"/>
</dbReference>
<feature type="compositionally biased region" description="Low complexity" evidence="6">
    <location>
        <begin position="82"/>
        <end position="129"/>
    </location>
</feature>
<dbReference type="InterPro" id="IPR029428">
    <property type="entry name" value="MCRIP"/>
</dbReference>
<name>A0A8W7Q006_ANOCL</name>
<evidence type="ECO:0000256" key="1">
    <source>
        <dbReference type="ARBA" id="ARBA00004123"/>
    </source>
</evidence>
<accession>A0A8W7Q006</accession>
<reference evidence="7" key="1">
    <citation type="submission" date="2022-08" db="UniProtKB">
        <authorList>
            <consortium name="EnsemblMetazoa"/>
        </authorList>
    </citation>
    <scope>IDENTIFICATION</scope>
</reference>
<proteinExistence type="inferred from homology"/>
<organism evidence="7">
    <name type="scientific">Anopheles coluzzii</name>
    <name type="common">African malaria mosquito</name>
    <dbReference type="NCBI Taxonomy" id="1518534"/>
    <lineage>
        <taxon>Eukaryota</taxon>
        <taxon>Metazoa</taxon>
        <taxon>Ecdysozoa</taxon>
        <taxon>Arthropoda</taxon>
        <taxon>Hexapoda</taxon>
        <taxon>Insecta</taxon>
        <taxon>Pterygota</taxon>
        <taxon>Neoptera</taxon>
        <taxon>Endopterygota</taxon>
        <taxon>Diptera</taxon>
        <taxon>Nematocera</taxon>
        <taxon>Culicoidea</taxon>
        <taxon>Culicidae</taxon>
        <taxon>Anophelinae</taxon>
        <taxon>Anopheles</taxon>
    </lineage>
</organism>
<feature type="compositionally biased region" description="Polar residues" evidence="6">
    <location>
        <begin position="47"/>
        <end position="59"/>
    </location>
</feature>
<evidence type="ECO:0000256" key="5">
    <source>
        <dbReference type="ARBA" id="ARBA00023242"/>
    </source>
</evidence>
<keyword evidence="5" id="KW-0539">Nucleus</keyword>
<sequence length="194" mass="21748">LESSRFSPNADKEMDRNMVRQGGMSMSPGVMRRPGGMGGRDMHPQNHAPSYQPQQNLVSATAGAMLNNGGSSNGPPPPSSVAPPSAMHPVMHPMQQNQQQQQQQQHSQQVHQQQQQPQQPPQQTAQIQHSQHDELIRYINEAWNSITTDKSQKAPVFYKSGTEPRLSGFTPFDLERWWGQRMVHHINIGSHGHQ</sequence>
<evidence type="ECO:0000256" key="2">
    <source>
        <dbReference type="ARBA" id="ARBA00004210"/>
    </source>
</evidence>
<evidence type="ECO:0000256" key="4">
    <source>
        <dbReference type="ARBA" id="ARBA00022490"/>
    </source>
</evidence>
<dbReference type="GO" id="GO:0010494">
    <property type="term" value="C:cytoplasmic stress granule"/>
    <property type="evidence" value="ECO:0007669"/>
    <property type="project" value="UniProtKB-SubCell"/>
</dbReference>
<evidence type="ECO:0000313" key="7">
    <source>
        <dbReference type="EnsemblMetazoa" id="ACOM040674-PA.1"/>
    </source>
</evidence>
<keyword evidence="4" id="KW-0963">Cytoplasm</keyword>
<comment type="similarity">
    <text evidence="3">Belongs to the MCRIP family.</text>
</comment>
<evidence type="ECO:0000256" key="3">
    <source>
        <dbReference type="ARBA" id="ARBA00010821"/>
    </source>
</evidence>